<feature type="compositionally biased region" description="Acidic residues" evidence="1">
    <location>
        <begin position="28"/>
        <end position="44"/>
    </location>
</feature>
<keyword evidence="3" id="KW-1185">Reference proteome</keyword>
<gene>
    <name evidence="2" type="ORF">A0J61_05429</name>
</gene>
<dbReference type="AlphaFoldDB" id="A0A1C7NBR4"/>
<dbReference type="Proteomes" id="UP000093000">
    <property type="component" value="Unassembled WGS sequence"/>
</dbReference>
<proteinExistence type="predicted"/>
<sequence>MNVDYDMIEISLPGEDIEVVSEYTVNEEHEDDELSNNSDEEEADVQSSESDLKEEKSLRDLTGKRDDTCNARLEQVPIKDAALKTGTNEEPACRFKLQGQITEEILQKKKRGRATGAVFEFNEKHSRFVIELVDECSTTAVAGTHESLIIQFSNLSKISVTRNSEEALKKRKETILQWLADKEMDFENNCVFLDEAGFNLHMTRTRGWSKKGAPAKTTVPASKGTTIIILTAISSAGVIGISLESQ</sequence>
<comment type="caution">
    <text evidence="2">The sequence shown here is derived from an EMBL/GenBank/DDBJ whole genome shotgun (WGS) entry which is preliminary data.</text>
</comment>
<evidence type="ECO:0000313" key="2">
    <source>
        <dbReference type="EMBL" id="OBZ86525.1"/>
    </source>
</evidence>
<dbReference type="InParanoid" id="A0A1C7NBR4"/>
<dbReference type="EMBL" id="LUGH01000292">
    <property type="protein sequence ID" value="OBZ86525.1"/>
    <property type="molecule type" value="Genomic_DNA"/>
</dbReference>
<reference evidence="2 3" key="1">
    <citation type="submission" date="2016-03" db="EMBL/GenBank/DDBJ databases">
        <title>Choanephora cucurbitarum.</title>
        <authorList>
            <person name="Min B."/>
            <person name="Park H."/>
            <person name="Park J.-H."/>
            <person name="Shin H.-D."/>
            <person name="Choi I.-G."/>
        </authorList>
    </citation>
    <scope>NUCLEOTIDE SEQUENCE [LARGE SCALE GENOMIC DNA]</scope>
    <source>
        <strain evidence="2 3">KUS-F28377</strain>
    </source>
</reference>
<dbReference type="InterPro" id="IPR036397">
    <property type="entry name" value="RNaseH_sf"/>
</dbReference>
<dbReference type="GO" id="GO:0003676">
    <property type="term" value="F:nucleic acid binding"/>
    <property type="evidence" value="ECO:0007669"/>
    <property type="project" value="InterPro"/>
</dbReference>
<accession>A0A1C7NBR4</accession>
<name>A0A1C7NBR4_9FUNG</name>
<evidence type="ECO:0000256" key="1">
    <source>
        <dbReference type="SAM" id="MobiDB-lite"/>
    </source>
</evidence>
<feature type="compositionally biased region" description="Basic and acidic residues" evidence="1">
    <location>
        <begin position="50"/>
        <end position="63"/>
    </location>
</feature>
<evidence type="ECO:0000313" key="3">
    <source>
        <dbReference type="Proteomes" id="UP000093000"/>
    </source>
</evidence>
<protein>
    <recommendedName>
        <fullName evidence="4">Tc1-like transposase DDE domain-containing protein</fullName>
    </recommendedName>
</protein>
<dbReference type="Gene3D" id="3.30.420.10">
    <property type="entry name" value="Ribonuclease H-like superfamily/Ribonuclease H"/>
    <property type="match status" value="1"/>
</dbReference>
<organism evidence="2 3">
    <name type="scientific">Choanephora cucurbitarum</name>
    <dbReference type="NCBI Taxonomy" id="101091"/>
    <lineage>
        <taxon>Eukaryota</taxon>
        <taxon>Fungi</taxon>
        <taxon>Fungi incertae sedis</taxon>
        <taxon>Mucoromycota</taxon>
        <taxon>Mucoromycotina</taxon>
        <taxon>Mucoromycetes</taxon>
        <taxon>Mucorales</taxon>
        <taxon>Mucorineae</taxon>
        <taxon>Choanephoraceae</taxon>
        <taxon>Choanephoroideae</taxon>
        <taxon>Choanephora</taxon>
    </lineage>
</organism>
<dbReference type="OrthoDB" id="2216069at2759"/>
<evidence type="ECO:0008006" key="4">
    <source>
        <dbReference type="Google" id="ProtNLM"/>
    </source>
</evidence>
<feature type="region of interest" description="Disordered" evidence="1">
    <location>
        <begin position="24"/>
        <end position="63"/>
    </location>
</feature>